<dbReference type="Gene3D" id="3.30.70.1210">
    <property type="entry name" value="Crispr-associated protein, domain 2"/>
    <property type="match status" value="1"/>
</dbReference>
<evidence type="ECO:0000313" key="1">
    <source>
        <dbReference type="EMBL" id="MFC6593172.1"/>
    </source>
</evidence>
<dbReference type="EMBL" id="JBHSWD010000006">
    <property type="protein sequence ID" value="MFC6593172.1"/>
    <property type="molecule type" value="Genomic_DNA"/>
</dbReference>
<dbReference type="NCBIfam" id="TIGR01907">
    <property type="entry name" value="casE_Cse3"/>
    <property type="match status" value="1"/>
</dbReference>
<dbReference type="SUPFAM" id="SSF117987">
    <property type="entry name" value="CRISPR-associated protein"/>
    <property type="match status" value="2"/>
</dbReference>
<organism evidence="1 2">
    <name type="scientific">Deinococcus lacus</name>
    <dbReference type="NCBI Taxonomy" id="392561"/>
    <lineage>
        <taxon>Bacteria</taxon>
        <taxon>Thermotogati</taxon>
        <taxon>Deinococcota</taxon>
        <taxon>Deinococci</taxon>
        <taxon>Deinococcales</taxon>
        <taxon>Deinococcaceae</taxon>
        <taxon>Deinococcus</taxon>
    </lineage>
</organism>
<dbReference type="CDD" id="cd09727">
    <property type="entry name" value="Cas6_I-E"/>
    <property type="match status" value="1"/>
</dbReference>
<comment type="caution">
    <text evidence="1">The sequence shown here is derived from an EMBL/GenBank/DDBJ whole genome shotgun (WGS) entry which is preliminary data.</text>
</comment>
<sequence>MYLSRLFLNDHNRQAAQDLRSAYALHQTLRWAYAGAGEVPGPLPDGERLLWRKDVVKEDDGAQREFIIVQSQTRPDWLAVESRSPGYFQFEPDVKPFDLSGLQAGQQFIFRLRANVTVNRWRDNQNRDEEPRTKREALRGAVEQVAWLERQGERGGFSLISTDIAQSGNVRLYKARGGAPMTLFAVTFEGLLQVEDPAQLAQTVQNGIGKAKALGFGLLSLARA</sequence>
<keyword evidence="2" id="KW-1185">Reference proteome</keyword>
<gene>
    <name evidence="1" type="primary">cas6e</name>
    <name evidence="1" type="ORF">ACFP81_14895</name>
</gene>
<accession>A0ABW1YHU4</accession>
<reference evidence="2" key="1">
    <citation type="journal article" date="2019" name="Int. J. Syst. Evol. Microbiol.">
        <title>The Global Catalogue of Microorganisms (GCM) 10K type strain sequencing project: providing services to taxonomists for standard genome sequencing and annotation.</title>
        <authorList>
            <consortium name="The Broad Institute Genomics Platform"/>
            <consortium name="The Broad Institute Genome Sequencing Center for Infectious Disease"/>
            <person name="Wu L."/>
            <person name="Ma J."/>
        </authorList>
    </citation>
    <scope>NUCLEOTIDE SEQUENCE [LARGE SCALE GENOMIC DNA]</scope>
    <source>
        <strain evidence="2">CGMCC 1.15772</strain>
    </source>
</reference>
<evidence type="ECO:0000313" key="2">
    <source>
        <dbReference type="Proteomes" id="UP001596297"/>
    </source>
</evidence>
<name>A0ABW1YHU4_9DEIO</name>
<dbReference type="Pfam" id="PF08798">
    <property type="entry name" value="CRISPR_assoc"/>
    <property type="match status" value="1"/>
</dbReference>
<dbReference type="Proteomes" id="UP001596297">
    <property type="component" value="Unassembled WGS sequence"/>
</dbReference>
<dbReference type="Gene3D" id="3.30.70.1200">
    <property type="entry name" value="Crispr-associated protein, domain 1"/>
    <property type="match status" value="1"/>
</dbReference>
<proteinExistence type="predicted"/>
<dbReference type="InterPro" id="IPR010179">
    <property type="entry name" value="CRISPR-assoc_prot_Cse3"/>
</dbReference>
<dbReference type="RefSeq" id="WP_380084245.1">
    <property type="nucleotide sequence ID" value="NZ_JBHSWD010000006.1"/>
</dbReference>
<dbReference type="SMART" id="SM01101">
    <property type="entry name" value="CRISPR_assoc"/>
    <property type="match status" value="1"/>
</dbReference>
<protein>
    <submittedName>
        <fullName evidence="1">Type I-E CRISPR-associated protein Cas6/Cse3/CasE</fullName>
    </submittedName>
</protein>